<keyword evidence="8" id="KW-1185">Reference proteome</keyword>
<keyword evidence="4 5" id="KW-0472">Membrane</keyword>
<gene>
    <name evidence="7" type="ORF">INF28_12255</name>
</gene>
<comment type="caution">
    <text evidence="7">The sequence shown here is derived from an EMBL/GenBank/DDBJ whole genome shotgun (WGS) entry which is preliminary data.</text>
</comment>
<evidence type="ECO:0000256" key="2">
    <source>
        <dbReference type="ARBA" id="ARBA00022692"/>
    </source>
</evidence>
<dbReference type="InterPro" id="IPR044880">
    <property type="entry name" value="NCX_ion-bd_dom_sf"/>
</dbReference>
<dbReference type="InterPro" id="IPR004481">
    <property type="entry name" value="K/Na/Ca-exchanger"/>
</dbReference>
<dbReference type="PANTHER" id="PTHR10846">
    <property type="entry name" value="SODIUM/POTASSIUM/CALCIUM EXCHANGER"/>
    <property type="match status" value="1"/>
</dbReference>
<keyword evidence="2 5" id="KW-0812">Transmembrane</keyword>
<dbReference type="Pfam" id="PF01699">
    <property type="entry name" value="Na_Ca_ex"/>
    <property type="match status" value="2"/>
</dbReference>
<evidence type="ECO:0000313" key="8">
    <source>
        <dbReference type="Proteomes" id="UP000806542"/>
    </source>
</evidence>
<feature type="transmembrane region" description="Helical" evidence="5">
    <location>
        <begin position="265"/>
        <end position="284"/>
    </location>
</feature>
<feature type="transmembrane region" description="Helical" evidence="5">
    <location>
        <begin position="103"/>
        <end position="122"/>
    </location>
</feature>
<evidence type="ECO:0000313" key="7">
    <source>
        <dbReference type="EMBL" id="MBE5041224.1"/>
    </source>
</evidence>
<dbReference type="GO" id="GO:0008273">
    <property type="term" value="F:calcium, potassium:sodium antiporter activity"/>
    <property type="evidence" value="ECO:0007669"/>
    <property type="project" value="TreeGrafter"/>
</dbReference>
<reference evidence="7" key="1">
    <citation type="submission" date="2020-10" db="EMBL/GenBank/DDBJ databases">
        <title>ChiBAC.</title>
        <authorList>
            <person name="Zenner C."/>
            <person name="Hitch T.C.A."/>
            <person name="Clavel T."/>
        </authorList>
    </citation>
    <scope>NUCLEOTIDE SEQUENCE</scope>
    <source>
        <strain evidence="7">DSM 107454</strain>
    </source>
</reference>
<dbReference type="InterPro" id="IPR004837">
    <property type="entry name" value="NaCa_Exmemb"/>
</dbReference>
<dbReference type="EMBL" id="JADCKB010000043">
    <property type="protein sequence ID" value="MBE5041224.1"/>
    <property type="molecule type" value="Genomic_DNA"/>
</dbReference>
<dbReference type="Gene3D" id="1.20.1420.30">
    <property type="entry name" value="NCX, central ion-binding region"/>
    <property type="match status" value="1"/>
</dbReference>
<keyword evidence="3 5" id="KW-1133">Transmembrane helix</keyword>
<evidence type="ECO:0000256" key="3">
    <source>
        <dbReference type="ARBA" id="ARBA00022989"/>
    </source>
</evidence>
<dbReference type="NCBIfam" id="TIGR00367">
    <property type="entry name" value="calcium/sodium antiporter"/>
    <property type="match status" value="1"/>
</dbReference>
<dbReference type="GO" id="GO:0006874">
    <property type="term" value="P:intracellular calcium ion homeostasis"/>
    <property type="evidence" value="ECO:0007669"/>
    <property type="project" value="TreeGrafter"/>
</dbReference>
<evidence type="ECO:0000259" key="6">
    <source>
        <dbReference type="Pfam" id="PF01699"/>
    </source>
</evidence>
<feature type="transmembrane region" description="Helical" evidence="5">
    <location>
        <begin position="33"/>
        <end position="59"/>
    </location>
</feature>
<dbReference type="AlphaFoldDB" id="A0A9D5M800"/>
<feature type="transmembrane region" description="Helical" evidence="5">
    <location>
        <begin position="170"/>
        <end position="189"/>
    </location>
</feature>
<feature type="transmembrane region" description="Helical" evidence="5">
    <location>
        <begin position="290"/>
        <end position="311"/>
    </location>
</feature>
<feature type="transmembrane region" description="Helical" evidence="5">
    <location>
        <begin position="234"/>
        <end position="258"/>
    </location>
</feature>
<accession>A0A9D5M800</accession>
<name>A0A9D5M800_9FIRM</name>
<comment type="subcellular location">
    <subcellularLocation>
        <location evidence="1">Membrane</location>
        <topology evidence="1">Multi-pass membrane protein</topology>
    </subcellularLocation>
</comment>
<evidence type="ECO:0000256" key="4">
    <source>
        <dbReference type="ARBA" id="ARBA00023136"/>
    </source>
</evidence>
<feature type="transmembrane region" description="Helical" evidence="5">
    <location>
        <begin position="134"/>
        <end position="150"/>
    </location>
</feature>
<proteinExistence type="predicted"/>
<evidence type="ECO:0000256" key="1">
    <source>
        <dbReference type="ARBA" id="ARBA00004141"/>
    </source>
</evidence>
<feature type="domain" description="Sodium/calcium exchanger membrane region" evidence="6">
    <location>
        <begin position="170"/>
        <end position="310"/>
    </location>
</feature>
<dbReference type="GO" id="GO:0005262">
    <property type="term" value="F:calcium channel activity"/>
    <property type="evidence" value="ECO:0007669"/>
    <property type="project" value="TreeGrafter"/>
</dbReference>
<evidence type="ECO:0000256" key="5">
    <source>
        <dbReference type="SAM" id="Phobius"/>
    </source>
</evidence>
<dbReference type="Proteomes" id="UP000806542">
    <property type="component" value="Unassembled WGS sequence"/>
</dbReference>
<protein>
    <submittedName>
        <fullName evidence="7">Calcium/sodium antiporter</fullName>
    </submittedName>
</protein>
<feature type="transmembrane region" description="Helical" evidence="5">
    <location>
        <begin position="71"/>
        <end position="91"/>
    </location>
</feature>
<organism evidence="7 8">
    <name type="scientific">Ructibacterium gallinarum</name>
    <dbReference type="NCBI Taxonomy" id="2779355"/>
    <lineage>
        <taxon>Bacteria</taxon>
        <taxon>Bacillati</taxon>
        <taxon>Bacillota</taxon>
        <taxon>Clostridia</taxon>
        <taxon>Eubacteriales</taxon>
        <taxon>Oscillospiraceae</taxon>
        <taxon>Ructibacterium</taxon>
    </lineage>
</organism>
<dbReference type="PANTHER" id="PTHR10846:SF8">
    <property type="entry name" value="INNER MEMBRANE PROTEIN YRBG"/>
    <property type="match status" value="1"/>
</dbReference>
<dbReference type="GO" id="GO:0005886">
    <property type="term" value="C:plasma membrane"/>
    <property type="evidence" value="ECO:0007669"/>
    <property type="project" value="TreeGrafter"/>
</dbReference>
<sequence length="312" mass="32554">MQVILLLAGFAALLKGADLLVDGAVGFARRFHIPTLVIGMTIVAFGTSAPEAAVSITAAMEGNSAISVSNIIGSNLFNLLAVGGICALIRPLTVKRISVIRDYPFHLVITAALLVMFCDPFLGTGAPFLSRGDGLILLLLMGMYMYMNIKDGMGGDGHEEPAENISVPKSLLFLVLGLAGVIVGGRLVVDSSTVLARMMGISDTLIGLTVVALGTSLPELVTSAVACRKGEADLAWGNIVGSNIFNILFVLGFSALLSPIGIDMLSIYDTAVLLIVSVLVYLAAAPAKKISRPIGGAMLAAYLVYAVYIILR</sequence>
<feature type="domain" description="Sodium/calcium exchanger membrane region" evidence="6">
    <location>
        <begin position="3"/>
        <end position="149"/>
    </location>
</feature>